<evidence type="ECO:0000256" key="2">
    <source>
        <dbReference type="HAMAP-Rule" id="MF_01940"/>
    </source>
</evidence>
<evidence type="ECO:0000259" key="3">
    <source>
        <dbReference type="Pfam" id="PF02834"/>
    </source>
</evidence>
<proteinExistence type="inferred from homology"/>
<name>D3SNZ8_THEAH</name>
<dbReference type="Proteomes" id="UP000002043">
    <property type="component" value="Chromosome"/>
</dbReference>
<dbReference type="OrthoDB" id="9789350at2"/>
<feature type="active site" description="Proton acceptor" evidence="2">
    <location>
        <position position="127"/>
    </location>
</feature>
<dbReference type="KEGG" id="tal:Thal_0250"/>
<dbReference type="GO" id="GO:0016874">
    <property type="term" value="F:ligase activity"/>
    <property type="evidence" value="ECO:0007669"/>
    <property type="project" value="UniProtKB-KW"/>
</dbReference>
<comment type="similarity">
    <text evidence="2">Belongs to the 2H phosphoesterase superfamily. ThpR family.</text>
</comment>
<feature type="domain" description="Phosphoesterase HXTX" evidence="3">
    <location>
        <begin position="94"/>
        <end position="175"/>
    </location>
</feature>
<comment type="function">
    <text evidence="2">Hydrolyzes RNA 2',3'-cyclic phosphodiester to an RNA 2'-phosphomonoester.</text>
</comment>
<dbReference type="InterPro" id="IPR014051">
    <property type="entry name" value="Phosphoesterase_HXTX"/>
</dbReference>
<dbReference type="PANTHER" id="PTHR35561">
    <property type="entry name" value="RNA 2',3'-CYCLIC PHOSPHODIESTERASE"/>
    <property type="match status" value="1"/>
</dbReference>
<dbReference type="STRING" id="638303.Thal_0250"/>
<comment type="catalytic activity">
    <reaction evidence="2">
        <text>a 3'-end 2',3'-cyclophospho-ribonucleotide-RNA + H2O = a 3'-end 2'-phospho-ribonucleotide-RNA + H(+)</text>
        <dbReference type="Rhea" id="RHEA:11828"/>
        <dbReference type="Rhea" id="RHEA-COMP:10464"/>
        <dbReference type="Rhea" id="RHEA-COMP:17353"/>
        <dbReference type="ChEBI" id="CHEBI:15377"/>
        <dbReference type="ChEBI" id="CHEBI:15378"/>
        <dbReference type="ChEBI" id="CHEBI:83064"/>
        <dbReference type="ChEBI" id="CHEBI:173113"/>
        <dbReference type="EC" id="3.1.4.58"/>
    </reaction>
</comment>
<evidence type="ECO:0000256" key="1">
    <source>
        <dbReference type="ARBA" id="ARBA00022801"/>
    </source>
</evidence>
<dbReference type="RefSeq" id="WP_012991292.1">
    <property type="nucleotide sequence ID" value="NC_013894.1"/>
</dbReference>
<dbReference type="EC" id="3.1.4.58" evidence="2"/>
<keyword evidence="4" id="KW-0436">Ligase</keyword>
<dbReference type="Gene3D" id="3.90.1140.10">
    <property type="entry name" value="Cyclic phosphodiesterase"/>
    <property type="match status" value="1"/>
</dbReference>
<dbReference type="EMBL" id="CP001931">
    <property type="protein sequence ID" value="ADC88885.1"/>
    <property type="molecule type" value="Genomic_DNA"/>
</dbReference>
<dbReference type="NCBIfam" id="TIGR02258">
    <property type="entry name" value="2_5_ligase"/>
    <property type="match status" value="1"/>
</dbReference>
<sequence>MVRVFVGSFTTKRIQEQVELIKEKAERHIKGKWVEPQNYHITYQFIGEVEESKLLDIVKALQEVVQKQKPVKVKYRSLGVFPDVERARVLWIGVAEGHNQLKNLARDVINATRRVGIKTDGKPFYPHVTVCRIKEYDKRWLKNFLRQHQNTFFGEDTIESIALVKSSLTSVGPIYTVLEEFYFHG</sequence>
<dbReference type="AlphaFoldDB" id="D3SNZ8"/>
<feature type="active site" description="Proton donor" evidence="2">
    <location>
        <position position="40"/>
    </location>
</feature>
<dbReference type="eggNOG" id="COG1514">
    <property type="taxonomic scope" value="Bacteria"/>
</dbReference>
<accession>D3SNZ8</accession>
<dbReference type="InterPro" id="IPR009097">
    <property type="entry name" value="Cyclic_Pdiesterase"/>
</dbReference>
<protein>
    <recommendedName>
        <fullName evidence="2">RNA 2',3'-cyclic phosphodiesterase</fullName>
        <shortName evidence="2">RNA 2',3'-CPDase</shortName>
        <ecNumber evidence="2">3.1.4.58</ecNumber>
    </recommendedName>
</protein>
<feature type="short sequence motif" description="HXTX 1" evidence="2">
    <location>
        <begin position="40"/>
        <end position="43"/>
    </location>
</feature>
<feature type="short sequence motif" description="HXTX 2" evidence="2">
    <location>
        <begin position="127"/>
        <end position="130"/>
    </location>
</feature>
<dbReference type="HAMAP" id="MF_01940">
    <property type="entry name" value="RNA_CPDase"/>
    <property type="match status" value="1"/>
</dbReference>
<evidence type="ECO:0000313" key="5">
    <source>
        <dbReference type="Proteomes" id="UP000002043"/>
    </source>
</evidence>
<gene>
    <name evidence="4" type="ordered locus">Thal_0250</name>
</gene>
<dbReference type="GO" id="GO:0004113">
    <property type="term" value="F:2',3'-cyclic-nucleotide 3'-phosphodiesterase activity"/>
    <property type="evidence" value="ECO:0007669"/>
    <property type="project" value="InterPro"/>
</dbReference>
<feature type="domain" description="Phosphoesterase HXTX" evidence="3">
    <location>
        <begin position="12"/>
        <end position="91"/>
    </location>
</feature>
<dbReference type="PANTHER" id="PTHR35561:SF1">
    <property type="entry name" value="RNA 2',3'-CYCLIC PHOSPHODIESTERASE"/>
    <property type="match status" value="1"/>
</dbReference>
<keyword evidence="1 2" id="KW-0378">Hydrolase</keyword>
<dbReference type="InterPro" id="IPR004175">
    <property type="entry name" value="RNA_CPDase"/>
</dbReference>
<dbReference type="SUPFAM" id="SSF55144">
    <property type="entry name" value="LigT-like"/>
    <property type="match status" value="1"/>
</dbReference>
<reference evidence="5" key="1">
    <citation type="journal article" date="2010" name="Stand. Genomic Sci.">
        <title>Complete genome sequence of Thermocrinis albus type strain (HI 11/12T).</title>
        <authorList>
            <person name="Wirth R."/>
            <person name="Sikorski J."/>
            <person name="Brambilla E."/>
            <person name="Misra M."/>
            <person name="Lapidus A."/>
            <person name="Copeland A."/>
            <person name="Nolan M."/>
            <person name="Lucas S."/>
            <person name="Chen F."/>
            <person name="Tice H."/>
            <person name="Cheng J.F."/>
            <person name="Han C."/>
            <person name="Detter J.C."/>
            <person name="Tapia R."/>
            <person name="Bruce D."/>
            <person name="Goodwin L."/>
            <person name="Pitluck S."/>
            <person name="Pati A."/>
            <person name="Anderson I."/>
            <person name="Ivanova N."/>
            <person name="Mavromatis K."/>
            <person name="Mikhailova N."/>
            <person name="Chen A."/>
            <person name="Palaniappan K."/>
            <person name="Bilek Y."/>
            <person name="Hader T."/>
            <person name="Land M."/>
            <person name="Hauser L."/>
            <person name="Chang Y.J."/>
            <person name="Jeffries C.D."/>
            <person name="Tindall B.J."/>
            <person name="Rohde M."/>
            <person name="Goker M."/>
            <person name="Bristow J."/>
            <person name="Eisen J.A."/>
            <person name="Markowitz V."/>
            <person name="Hugenholtz P."/>
            <person name="Kyrpides N.C."/>
            <person name="Klenk H.P."/>
        </authorList>
    </citation>
    <scope>NUCLEOTIDE SEQUENCE [LARGE SCALE GENOMIC DNA]</scope>
    <source>
        <strain evidence="5">DSM 14484 / JCM 11386 / HI 11/12</strain>
    </source>
</reference>
<keyword evidence="5" id="KW-1185">Reference proteome</keyword>
<dbReference type="HOGENOM" id="CLU_081251_3_4_0"/>
<dbReference type="GO" id="GO:0008664">
    <property type="term" value="F:RNA 2',3'-cyclic 3'-phosphodiesterase activity"/>
    <property type="evidence" value="ECO:0007669"/>
    <property type="project" value="UniProtKB-EC"/>
</dbReference>
<evidence type="ECO:0000313" key="4">
    <source>
        <dbReference type="EMBL" id="ADC88885.1"/>
    </source>
</evidence>
<dbReference type="Pfam" id="PF02834">
    <property type="entry name" value="LigT_PEase"/>
    <property type="match status" value="2"/>
</dbReference>
<organism evidence="4 5">
    <name type="scientific">Thermocrinis albus (strain DSM 14484 / JCM 11386 / HI 11/12)</name>
    <dbReference type="NCBI Taxonomy" id="638303"/>
    <lineage>
        <taxon>Bacteria</taxon>
        <taxon>Pseudomonadati</taxon>
        <taxon>Aquificota</taxon>
        <taxon>Aquificia</taxon>
        <taxon>Aquificales</taxon>
        <taxon>Aquificaceae</taxon>
        <taxon>Thermocrinis</taxon>
    </lineage>
</organism>